<dbReference type="Gene3D" id="6.10.140.2220">
    <property type="match status" value="1"/>
</dbReference>
<evidence type="ECO:0000256" key="4">
    <source>
        <dbReference type="PROSITE-ProRule" id="PRU00134"/>
    </source>
</evidence>
<gene>
    <name evidence="6" type="ORF">CTEN210_14618</name>
</gene>
<evidence type="ECO:0000313" key="7">
    <source>
        <dbReference type="Proteomes" id="UP001054902"/>
    </source>
</evidence>
<dbReference type="SUPFAM" id="SSF52317">
    <property type="entry name" value="Class I glutamine amidotransferase-like"/>
    <property type="match status" value="1"/>
</dbReference>
<comment type="caution">
    <text evidence="6">The sequence shown here is derived from an EMBL/GenBank/DDBJ whole genome shotgun (WGS) entry which is preliminary data.</text>
</comment>
<organism evidence="6 7">
    <name type="scientific">Chaetoceros tenuissimus</name>
    <dbReference type="NCBI Taxonomy" id="426638"/>
    <lineage>
        <taxon>Eukaryota</taxon>
        <taxon>Sar</taxon>
        <taxon>Stramenopiles</taxon>
        <taxon>Ochrophyta</taxon>
        <taxon>Bacillariophyta</taxon>
        <taxon>Coscinodiscophyceae</taxon>
        <taxon>Chaetocerotophycidae</taxon>
        <taxon>Chaetocerotales</taxon>
        <taxon>Chaetocerotaceae</taxon>
        <taxon>Chaetoceros</taxon>
    </lineage>
</organism>
<evidence type="ECO:0000256" key="1">
    <source>
        <dbReference type="ARBA" id="ARBA00022723"/>
    </source>
</evidence>
<evidence type="ECO:0000256" key="2">
    <source>
        <dbReference type="ARBA" id="ARBA00022771"/>
    </source>
</evidence>
<keyword evidence="3" id="KW-0862">Zinc</keyword>
<dbReference type="Pfam" id="PF01753">
    <property type="entry name" value="zf-MYND"/>
    <property type="match status" value="1"/>
</dbReference>
<sequence length="286" mass="31545">MTVKCFNPSCGNTTPLRCSRCKGVNFCGKECQEKIWPSHKHLCKAIAKDPNATCLLLDGMGCLGPGGFYAEGVTDALVGAGVKVTTINLYKGDYLPDQVASVLNELDRYTSCIILGWGSGDAEIETAFANNEKFKKTIISWVRKGGRFIVQGERPKVRGNWPKWFGKEWKQGDYCRTDYFCFANSDSDPHWANWYHQAKGALTNTNGRYNAKAVLLKNVDVEDVLFGTTEDSSTYSLVPQMRGRDVEEGQCAVAHGKYGDGSVSFFGDVNAEQETCRIMSIIASGH</sequence>
<reference evidence="6 7" key="1">
    <citation type="journal article" date="2021" name="Sci. Rep.">
        <title>The genome of the diatom Chaetoceros tenuissimus carries an ancient integrated fragment of an extant virus.</title>
        <authorList>
            <person name="Hongo Y."/>
            <person name="Kimura K."/>
            <person name="Takaki Y."/>
            <person name="Yoshida Y."/>
            <person name="Baba S."/>
            <person name="Kobayashi G."/>
            <person name="Nagasaki K."/>
            <person name="Hano T."/>
            <person name="Tomaru Y."/>
        </authorList>
    </citation>
    <scope>NUCLEOTIDE SEQUENCE [LARGE SCALE GENOMIC DNA]</scope>
    <source>
        <strain evidence="6 7">NIES-3715</strain>
    </source>
</reference>
<feature type="domain" description="MYND-type" evidence="5">
    <location>
        <begin position="7"/>
        <end position="43"/>
    </location>
</feature>
<accession>A0AAD3HBX6</accession>
<dbReference type="GO" id="GO:0008270">
    <property type="term" value="F:zinc ion binding"/>
    <property type="evidence" value="ECO:0007669"/>
    <property type="project" value="UniProtKB-KW"/>
</dbReference>
<dbReference type="SUPFAM" id="SSF144232">
    <property type="entry name" value="HIT/MYND zinc finger-like"/>
    <property type="match status" value="1"/>
</dbReference>
<evidence type="ECO:0000259" key="5">
    <source>
        <dbReference type="PROSITE" id="PS50865"/>
    </source>
</evidence>
<evidence type="ECO:0000313" key="6">
    <source>
        <dbReference type="EMBL" id="GFH58142.1"/>
    </source>
</evidence>
<dbReference type="EMBL" id="BLLK01000061">
    <property type="protein sequence ID" value="GFH58142.1"/>
    <property type="molecule type" value="Genomic_DNA"/>
</dbReference>
<dbReference type="InterPro" id="IPR029062">
    <property type="entry name" value="Class_I_gatase-like"/>
</dbReference>
<keyword evidence="7" id="KW-1185">Reference proteome</keyword>
<protein>
    <recommendedName>
        <fullName evidence="5">MYND-type domain-containing protein</fullName>
    </recommendedName>
</protein>
<dbReference type="InterPro" id="IPR002893">
    <property type="entry name" value="Znf_MYND"/>
</dbReference>
<evidence type="ECO:0000256" key="3">
    <source>
        <dbReference type="ARBA" id="ARBA00022833"/>
    </source>
</evidence>
<dbReference type="AlphaFoldDB" id="A0AAD3HBX6"/>
<keyword evidence="2 4" id="KW-0863">Zinc-finger</keyword>
<dbReference type="Proteomes" id="UP001054902">
    <property type="component" value="Unassembled WGS sequence"/>
</dbReference>
<keyword evidence="1" id="KW-0479">Metal-binding</keyword>
<proteinExistence type="predicted"/>
<dbReference type="PROSITE" id="PS50865">
    <property type="entry name" value="ZF_MYND_2"/>
    <property type="match status" value="1"/>
</dbReference>
<name>A0AAD3HBX6_9STRA</name>